<sequence>EHLRKRNFVDALKRQLHAQVLGKQHSAGGTESAAVVTFVKICKAATYINNKDSNNVLFVMVQSVIGDLKQILFNPSKPFSR</sequence>
<feature type="non-terminal residue" evidence="1">
    <location>
        <position position="1"/>
    </location>
</feature>
<dbReference type="AlphaFoldDB" id="A0A822A6U9"/>
<dbReference type="EMBL" id="CAJOBP010107868">
    <property type="protein sequence ID" value="CAF4994347.1"/>
    <property type="molecule type" value="Genomic_DNA"/>
</dbReference>
<keyword evidence="2" id="KW-1185">Reference proteome</keyword>
<dbReference type="Proteomes" id="UP000663873">
    <property type="component" value="Unassembled WGS sequence"/>
</dbReference>
<feature type="non-terminal residue" evidence="1">
    <location>
        <position position="81"/>
    </location>
</feature>
<protein>
    <submittedName>
        <fullName evidence="1">Uncharacterized protein</fullName>
    </submittedName>
</protein>
<accession>A0A822A6U9</accession>
<name>A0A822A6U9_9BILA</name>
<evidence type="ECO:0000313" key="1">
    <source>
        <dbReference type="EMBL" id="CAF4994347.1"/>
    </source>
</evidence>
<organism evidence="1 2">
    <name type="scientific">Rotaria socialis</name>
    <dbReference type="NCBI Taxonomy" id="392032"/>
    <lineage>
        <taxon>Eukaryota</taxon>
        <taxon>Metazoa</taxon>
        <taxon>Spiralia</taxon>
        <taxon>Gnathifera</taxon>
        <taxon>Rotifera</taxon>
        <taxon>Eurotatoria</taxon>
        <taxon>Bdelloidea</taxon>
        <taxon>Philodinida</taxon>
        <taxon>Philodinidae</taxon>
        <taxon>Rotaria</taxon>
    </lineage>
</organism>
<evidence type="ECO:0000313" key="2">
    <source>
        <dbReference type="Proteomes" id="UP000663873"/>
    </source>
</evidence>
<comment type="caution">
    <text evidence="1">The sequence shown here is derived from an EMBL/GenBank/DDBJ whole genome shotgun (WGS) entry which is preliminary data.</text>
</comment>
<reference evidence="1" key="1">
    <citation type="submission" date="2021-02" db="EMBL/GenBank/DDBJ databases">
        <authorList>
            <person name="Nowell W R."/>
        </authorList>
    </citation>
    <scope>NUCLEOTIDE SEQUENCE</scope>
</reference>
<proteinExistence type="predicted"/>
<gene>
    <name evidence="1" type="ORF">UJA718_LOCUS49995</name>
</gene>